<feature type="compositionally biased region" description="Basic and acidic residues" evidence="1">
    <location>
        <begin position="23"/>
        <end position="60"/>
    </location>
</feature>
<evidence type="ECO:0000256" key="1">
    <source>
        <dbReference type="SAM" id="MobiDB-lite"/>
    </source>
</evidence>
<dbReference type="InterPro" id="IPR029164">
    <property type="entry name" value="PIG-Y"/>
</dbReference>
<keyword evidence="4" id="KW-1185">Reference proteome</keyword>
<sequence>MDLDYAHSSAAGVGGPFQGAGDKLGEQTRRPDGSPESSDSRLMMDDDPESEHVDAPEEKPSIASAVHWRKRTGSLRQAAMAKMRERIVVTPPMATGTAPSKDVMSLSFGEDASDEKGRRLHSKRALSSPAGNRNPEQSLRYDPGFLASPSNSNAEGPYVSTTDEDDVTAALHPTASSSNSSFDYPAAVPAMSLTRRSHRAESRTFHTDVPPLMDSDLEDDDWDYSETEWWGWVILAATWIVFVVVMGSCFGVWSWAWDVGETPYAPPDLEDDDTLPITGYYPALMVCTAVMSWVWVVVAWVGMKYFRHAKVVADDG</sequence>
<accession>A0A7U2HWI3</accession>
<dbReference type="VEuPathDB" id="FungiDB:JI435_080010"/>
<dbReference type="Pfam" id="PF15159">
    <property type="entry name" value="PIG-Y"/>
    <property type="match status" value="1"/>
</dbReference>
<dbReference type="PANTHER" id="PTHR39400">
    <property type="entry name" value="YALI0E29227P"/>
    <property type="match status" value="1"/>
</dbReference>
<dbReference type="AlphaFoldDB" id="A0A7U2HWI3"/>
<feature type="region of interest" description="Disordered" evidence="1">
    <location>
        <begin position="1"/>
        <end position="161"/>
    </location>
</feature>
<evidence type="ECO:0000313" key="4">
    <source>
        <dbReference type="Proteomes" id="UP000663193"/>
    </source>
</evidence>
<gene>
    <name evidence="3" type="ORF">JI435_080010</name>
</gene>
<dbReference type="OrthoDB" id="2157498at2759"/>
<organism evidence="3 4">
    <name type="scientific">Phaeosphaeria nodorum (strain SN15 / ATCC MYA-4574 / FGSC 10173)</name>
    <name type="common">Glume blotch fungus</name>
    <name type="synonym">Parastagonospora nodorum</name>
    <dbReference type="NCBI Taxonomy" id="321614"/>
    <lineage>
        <taxon>Eukaryota</taxon>
        <taxon>Fungi</taxon>
        <taxon>Dikarya</taxon>
        <taxon>Ascomycota</taxon>
        <taxon>Pezizomycotina</taxon>
        <taxon>Dothideomycetes</taxon>
        <taxon>Pleosporomycetidae</taxon>
        <taxon>Pleosporales</taxon>
        <taxon>Pleosporineae</taxon>
        <taxon>Phaeosphaeriaceae</taxon>
        <taxon>Parastagonospora</taxon>
    </lineage>
</organism>
<feature type="transmembrane region" description="Helical" evidence="2">
    <location>
        <begin position="232"/>
        <end position="257"/>
    </location>
</feature>
<dbReference type="Proteomes" id="UP000663193">
    <property type="component" value="Chromosome 2"/>
</dbReference>
<keyword evidence="2" id="KW-1133">Transmembrane helix</keyword>
<keyword evidence="2" id="KW-0472">Membrane</keyword>
<evidence type="ECO:0000256" key="2">
    <source>
        <dbReference type="SAM" id="Phobius"/>
    </source>
</evidence>
<protein>
    <submittedName>
        <fullName evidence="3">Uncharacterized protein</fullName>
    </submittedName>
</protein>
<dbReference type="PANTHER" id="PTHR39400:SF1">
    <property type="entry name" value="PIG-P DOMAIN-CONTAINING PROTEIN"/>
    <property type="match status" value="1"/>
</dbReference>
<keyword evidence="2" id="KW-0812">Transmembrane</keyword>
<proteinExistence type="predicted"/>
<reference evidence="4" key="1">
    <citation type="journal article" date="2021" name="BMC Genomics">
        <title>Chromosome-level genome assembly and manually-curated proteome of model necrotroph Parastagonospora nodorum Sn15 reveals a genome-wide trove of candidate effector homologs, and redundancy of virulence-related functions within an accessory chromosome.</title>
        <authorList>
            <person name="Bertazzoni S."/>
            <person name="Jones D.A.B."/>
            <person name="Phan H.T."/>
            <person name="Tan K.-C."/>
            <person name="Hane J.K."/>
        </authorList>
    </citation>
    <scope>NUCLEOTIDE SEQUENCE [LARGE SCALE GENOMIC DNA]</scope>
    <source>
        <strain evidence="4">SN15 / ATCC MYA-4574 / FGSC 10173)</strain>
    </source>
</reference>
<feature type="transmembrane region" description="Helical" evidence="2">
    <location>
        <begin position="277"/>
        <end position="301"/>
    </location>
</feature>
<dbReference type="EMBL" id="CP069024">
    <property type="protein sequence ID" value="QRC92954.1"/>
    <property type="molecule type" value="Genomic_DNA"/>
</dbReference>
<evidence type="ECO:0000313" key="3">
    <source>
        <dbReference type="EMBL" id="QRC92954.1"/>
    </source>
</evidence>
<name>A0A7U2HWI3_PHANO</name>